<dbReference type="PANTHER" id="PTHR21623:SF2">
    <property type="entry name" value="COILED-COIL DOMAIN-CONTAINING PROTEIN 33"/>
    <property type="match status" value="1"/>
</dbReference>
<dbReference type="SMART" id="SM00239">
    <property type="entry name" value="C2"/>
    <property type="match status" value="1"/>
</dbReference>
<protein>
    <recommendedName>
        <fullName evidence="2">C2 domain-containing protein</fullName>
    </recommendedName>
</protein>
<reference evidence="3" key="1">
    <citation type="submission" date="2014-05" db="EMBL/GenBank/DDBJ databases">
        <title>The transcriptome of the halophilic microalga Tetraselmis sp. GSL018 isolated from the Great Salt Lake, Utah.</title>
        <authorList>
            <person name="Jinkerson R.E."/>
            <person name="D'Adamo S."/>
            <person name="Posewitz M.C."/>
        </authorList>
    </citation>
    <scope>NUCLEOTIDE SEQUENCE</scope>
    <source>
        <strain evidence="3">GSL018</strain>
    </source>
</reference>
<dbReference type="InterPro" id="IPR000008">
    <property type="entry name" value="C2_dom"/>
</dbReference>
<dbReference type="InterPro" id="IPR035892">
    <property type="entry name" value="C2_domain_sf"/>
</dbReference>
<dbReference type="AlphaFoldDB" id="A0A061QTK8"/>
<evidence type="ECO:0000256" key="1">
    <source>
        <dbReference type="SAM" id="MobiDB-lite"/>
    </source>
</evidence>
<dbReference type="PANTHER" id="PTHR21623">
    <property type="entry name" value="SPERIOLIN-BINDING FACTOR"/>
    <property type="match status" value="1"/>
</dbReference>
<evidence type="ECO:0000313" key="3">
    <source>
        <dbReference type="EMBL" id="JAC61809.1"/>
    </source>
</evidence>
<proteinExistence type="predicted"/>
<dbReference type="GO" id="GO:0005777">
    <property type="term" value="C:peroxisome"/>
    <property type="evidence" value="ECO:0007669"/>
    <property type="project" value="TreeGrafter"/>
</dbReference>
<dbReference type="PROSITE" id="PS50004">
    <property type="entry name" value="C2"/>
    <property type="match status" value="1"/>
</dbReference>
<dbReference type="InterPro" id="IPR039889">
    <property type="entry name" value="CCD33"/>
</dbReference>
<accession>A0A061QTK8</accession>
<dbReference type="SUPFAM" id="SSF49562">
    <property type="entry name" value="C2 domain (Calcium/lipid-binding domain, CaLB)"/>
    <property type="match status" value="1"/>
</dbReference>
<gene>
    <name evidence="3" type="ORF">TSPGSL018_25143</name>
</gene>
<dbReference type="Pfam" id="PF00168">
    <property type="entry name" value="C2"/>
    <property type="match status" value="1"/>
</dbReference>
<sequence>MTDKYSSSETCQRRLISDSRRNSVPGVQFLLRAVVVKLRTQDARRYHLRLDVRPVETALDGEHPGSEQAAHRGGGSPGTGGRTETSVESCAPEFLNNAFYLRIPPAPLRRAAGSVEGSPPAAILRLVLMAAEVPTDDNGTQHEVVASAELPIQDELAARLLSGHRHRQTLRMRPLDNKGADPGGPALGLGATKATVDVDLQIVDCGAPPGSHGSAQSTPSTRNSVYTAPFSPSTHSFLRADTEMSSPRGPSRQCTLMVLVSRAEHLPQVHCGDGARRPPSAFVAVKTVRQAKQRVASSSFTSAVEDSCNPVWDERLQLAYSENDVPKERVLIALVNWQTSRLMYKCSIPIFKLHSGRHYNLALSLGRPRGRSASRSPRLFVTLCLVDYLAGETRRWKALAGANLLRIQASVLSLSSPLAMDGSGGVGALWKLVGDAGLAMEEPPPNAEEPPGDIHVALSADDEASMSSEIEAMGATASGAIGEVTVAGVTPRGSACCWVGDGGECGSRARPGAAEPLAAGCGRKGIQ</sequence>
<feature type="domain" description="C2" evidence="2">
    <location>
        <begin position="234"/>
        <end position="363"/>
    </location>
</feature>
<dbReference type="Gene3D" id="2.60.40.150">
    <property type="entry name" value="C2 domain"/>
    <property type="match status" value="1"/>
</dbReference>
<name>A0A061QTK8_9CHLO</name>
<evidence type="ECO:0000259" key="2">
    <source>
        <dbReference type="PROSITE" id="PS50004"/>
    </source>
</evidence>
<feature type="region of interest" description="Disordered" evidence="1">
    <location>
        <begin position="57"/>
        <end position="87"/>
    </location>
</feature>
<organism evidence="3">
    <name type="scientific">Tetraselmis sp. GSL018</name>
    <dbReference type="NCBI Taxonomy" id="582737"/>
    <lineage>
        <taxon>Eukaryota</taxon>
        <taxon>Viridiplantae</taxon>
        <taxon>Chlorophyta</taxon>
        <taxon>core chlorophytes</taxon>
        <taxon>Chlorodendrophyceae</taxon>
        <taxon>Chlorodendrales</taxon>
        <taxon>Chlorodendraceae</taxon>
        <taxon>Tetraselmis</taxon>
    </lineage>
</organism>
<feature type="compositionally biased region" description="Gly residues" evidence="1">
    <location>
        <begin position="72"/>
        <end position="81"/>
    </location>
</feature>
<dbReference type="EMBL" id="GBEZ01025256">
    <property type="protein sequence ID" value="JAC61809.1"/>
    <property type="molecule type" value="Transcribed_RNA"/>
</dbReference>